<accession>A0A3M7RHR4</accession>
<dbReference type="Proteomes" id="UP000276133">
    <property type="component" value="Unassembled WGS sequence"/>
</dbReference>
<dbReference type="AlphaFoldDB" id="A0A3M7RHR4"/>
<dbReference type="EMBL" id="REGN01003370">
    <property type="protein sequence ID" value="RNA22964.1"/>
    <property type="molecule type" value="Genomic_DNA"/>
</dbReference>
<evidence type="ECO:0000313" key="2">
    <source>
        <dbReference type="Proteomes" id="UP000276133"/>
    </source>
</evidence>
<sequence length="141" mass="16249">MVIHHNRMHKYLTLEAPSYDSIKHQKGSNDSYYTHFALQTPKSVRKRAQSLDDQENSSPKRIKYQIRLCNNNKTNLICTNCNESVCAQCTTERSHLTPFGASSANEVESLEDIWFDCKMASAAHLAYMKKYELNKMLQKGE</sequence>
<evidence type="ECO:0000313" key="1">
    <source>
        <dbReference type="EMBL" id="RNA22964.1"/>
    </source>
</evidence>
<protein>
    <submittedName>
        <fullName evidence="1">Uncharacterized protein</fullName>
    </submittedName>
</protein>
<name>A0A3M7RHR4_BRAPC</name>
<reference evidence="1 2" key="1">
    <citation type="journal article" date="2018" name="Sci. Rep.">
        <title>Genomic signatures of local adaptation to the degree of environmental predictability in rotifers.</title>
        <authorList>
            <person name="Franch-Gras L."/>
            <person name="Hahn C."/>
            <person name="Garcia-Roger E.M."/>
            <person name="Carmona M.J."/>
            <person name="Serra M."/>
            <person name="Gomez A."/>
        </authorList>
    </citation>
    <scope>NUCLEOTIDE SEQUENCE [LARGE SCALE GENOMIC DNA]</scope>
    <source>
        <strain evidence="1">HYR1</strain>
    </source>
</reference>
<keyword evidence="2" id="KW-1185">Reference proteome</keyword>
<organism evidence="1 2">
    <name type="scientific">Brachionus plicatilis</name>
    <name type="common">Marine rotifer</name>
    <name type="synonym">Brachionus muelleri</name>
    <dbReference type="NCBI Taxonomy" id="10195"/>
    <lineage>
        <taxon>Eukaryota</taxon>
        <taxon>Metazoa</taxon>
        <taxon>Spiralia</taxon>
        <taxon>Gnathifera</taxon>
        <taxon>Rotifera</taxon>
        <taxon>Eurotatoria</taxon>
        <taxon>Monogononta</taxon>
        <taxon>Pseudotrocha</taxon>
        <taxon>Ploima</taxon>
        <taxon>Brachionidae</taxon>
        <taxon>Brachionus</taxon>
    </lineage>
</organism>
<comment type="caution">
    <text evidence="1">The sequence shown here is derived from an EMBL/GenBank/DDBJ whole genome shotgun (WGS) entry which is preliminary data.</text>
</comment>
<gene>
    <name evidence="1" type="ORF">BpHYR1_046399</name>
</gene>
<proteinExistence type="predicted"/>